<proteinExistence type="predicted"/>
<dbReference type="EMBL" id="JACHJR010000001">
    <property type="protein sequence ID" value="MBB4947495.1"/>
    <property type="molecule type" value="Genomic_DNA"/>
</dbReference>
<organism evidence="1 2">
    <name type="scientific">Kitasatospora gansuensis</name>
    <dbReference type="NCBI Taxonomy" id="258050"/>
    <lineage>
        <taxon>Bacteria</taxon>
        <taxon>Bacillati</taxon>
        <taxon>Actinomycetota</taxon>
        <taxon>Actinomycetes</taxon>
        <taxon>Kitasatosporales</taxon>
        <taxon>Streptomycetaceae</taxon>
        <taxon>Kitasatospora</taxon>
    </lineage>
</organism>
<dbReference type="Proteomes" id="UP000573327">
    <property type="component" value="Unassembled WGS sequence"/>
</dbReference>
<sequence>MLTVDTTRDIESVMAEAVVDPLRRFAEQRTDLIRTAFVTGSYAAGHWNRQRPNLNVYFIAHADRAMDLRLAAADLWTTIRTELAADGHSLHVDCHPFTLSQQPDAHRSGPPVTITSKVLEEEHRNSRYRLPPTIGPGWAANFLLLTGHPEDLDCLRAHPDRDIEWLRTLHQALSHYRNILDHLPWAVDREHSPWVLVEESCRYAEEAIKDSLALALTGEELRDGRHIALLADWARSAQTFIAERFGPDGVAAAALVAELKEAAARSEQADPAEALAAWRTAQSVMAWAWAQYLPVARELSPETTGLTRLDAFL</sequence>
<evidence type="ECO:0000313" key="2">
    <source>
        <dbReference type="Proteomes" id="UP000573327"/>
    </source>
</evidence>
<keyword evidence="2" id="KW-1185">Reference proteome</keyword>
<gene>
    <name evidence="1" type="ORF">F4556_003030</name>
</gene>
<dbReference type="AlphaFoldDB" id="A0A7W7SBM7"/>
<evidence type="ECO:0000313" key="1">
    <source>
        <dbReference type="EMBL" id="MBB4947495.1"/>
    </source>
</evidence>
<protein>
    <submittedName>
        <fullName evidence="1">Uncharacterized protein</fullName>
    </submittedName>
</protein>
<name>A0A7W7SBM7_9ACTN</name>
<comment type="caution">
    <text evidence="1">The sequence shown here is derived from an EMBL/GenBank/DDBJ whole genome shotgun (WGS) entry which is preliminary data.</text>
</comment>
<accession>A0A7W7SBM7</accession>
<reference evidence="1 2" key="1">
    <citation type="submission" date="2020-08" db="EMBL/GenBank/DDBJ databases">
        <title>Sequencing the genomes of 1000 actinobacteria strains.</title>
        <authorList>
            <person name="Klenk H.-P."/>
        </authorList>
    </citation>
    <scope>NUCLEOTIDE SEQUENCE [LARGE SCALE GENOMIC DNA]</scope>
    <source>
        <strain evidence="1 2">DSM 44786</strain>
    </source>
</reference>
<dbReference type="RefSeq" id="WP_184915540.1">
    <property type="nucleotide sequence ID" value="NZ_JACHJR010000001.1"/>
</dbReference>